<name>A0A5Z0Y0H5_CAMCO</name>
<dbReference type="AlphaFoldDB" id="A0A5Z0Y0H5"/>
<reference evidence="1" key="1">
    <citation type="submission" date="2019-09" db="EMBL/GenBank/DDBJ databases">
        <authorList>
            <consortium name="NARMS: The National Antimicrobial Resistance Monitoring System"/>
        </authorList>
    </citation>
    <scope>NUCLEOTIDE SEQUENCE</scope>
    <source>
        <strain evidence="1">FSIS11924115</strain>
    </source>
</reference>
<accession>A0A5Z0Y0H5</accession>
<evidence type="ECO:0000313" key="1">
    <source>
        <dbReference type="EMBL" id="ECR0869692.1"/>
    </source>
</evidence>
<sequence length="47" mass="5787">NQNYQDKKKSNEIIKKLSKEFLHDEFHQKLFEVLEREKEGIIKRLTI</sequence>
<protein>
    <submittedName>
        <fullName evidence="1">Glycosyltransferase family 2 protein</fullName>
    </submittedName>
</protein>
<feature type="non-terminal residue" evidence="1">
    <location>
        <position position="1"/>
    </location>
</feature>
<keyword evidence="1" id="KW-0808">Transferase</keyword>
<dbReference type="GO" id="GO:0016740">
    <property type="term" value="F:transferase activity"/>
    <property type="evidence" value="ECO:0007669"/>
    <property type="project" value="UniProtKB-KW"/>
</dbReference>
<organism evidence="1">
    <name type="scientific">Campylobacter coli</name>
    <dbReference type="NCBI Taxonomy" id="195"/>
    <lineage>
        <taxon>Bacteria</taxon>
        <taxon>Pseudomonadati</taxon>
        <taxon>Campylobacterota</taxon>
        <taxon>Epsilonproteobacteria</taxon>
        <taxon>Campylobacterales</taxon>
        <taxon>Campylobacteraceae</taxon>
        <taxon>Campylobacter</taxon>
    </lineage>
</organism>
<dbReference type="EMBL" id="AAKEFI010000125">
    <property type="protein sequence ID" value="ECR0869692.1"/>
    <property type="molecule type" value="Genomic_DNA"/>
</dbReference>
<proteinExistence type="predicted"/>
<comment type="caution">
    <text evidence="1">The sequence shown here is derived from an EMBL/GenBank/DDBJ whole genome shotgun (WGS) entry which is preliminary data.</text>
</comment>
<gene>
    <name evidence="1" type="ORF">F0924_09055</name>
</gene>